<dbReference type="GO" id="GO:0000976">
    <property type="term" value="F:transcription cis-regulatory region binding"/>
    <property type="evidence" value="ECO:0007669"/>
    <property type="project" value="TreeGrafter"/>
</dbReference>
<dbReference type="GO" id="GO:0003700">
    <property type="term" value="F:DNA-binding transcription factor activity"/>
    <property type="evidence" value="ECO:0007669"/>
    <property type="project" value="TreeGrafter"/>
</dbReference>
<dbReference type="InterPro" id="IPR025996">
    <property type="entry name" value="MT1864/Rv1816-like_C"/>
</dbReference>
<dbReference type="InterPro" id="IPR050109">
    <property type="entry name" value="HTH-type_TetR-like_transc_reg"/>
</dbReference>
<proteinExistence type="predicted"/>
<evidence type="ECO:0000256" key="4">
    <source>
        <dbReference type="PROSITE-ProRule" id="PRU00335"/>
    </source>
</evidence>
<dbReference type="Pfam" id="PF13305">
    <property type="entry name" value="TetR_C_33"/>
    <property type="match status" value="1"/>
</dbReference>
<dbReference type="InterPro" id="IPR001647">
    <property type="entry name" value="HTH_TetR"/>
</dbReference>
<evidence type="ECO:0000313" key="8">
    <source>
        <dbReference type="Proteomes" id="UP000198346"/>
    </source>
</evidence>
<name>A0A239PJI3_9PROT</name>
<evidence type="ECO:0000256" key="2">
    <source>
        <dbReference type="ARBA" id="ARBA00023125"/>
    </source>
</evidence>
<dbReference type="PROSITE" id="PS50977">
    <property type="entry name" value="HTH_TETR_2"/>
    <property type="match status" value="1"/>
</dbReference>
<keyword evidence="3" id="KW-0804">Transcription</keyword>
<organism evidence="7 8">
    <name type="scientific">Amphiplicatus metriothermophilus</name>
    <dbReference type="NCBI Taxonomy" id="1519374"/>
    <lineage>
        <taxon>Bacteria</taxon>
        <taxon>Pseudomonadati</taxon>
        <taxon>Pseudomonadota</taxon>
        <taxon>Alphaproteobacteria</taxon>
        <taxon>Parvularculales</taxon>
        <taxon>Parvularculaceae</taxon>
        <taxon>Amphiplicatus</taxon>
    </lineage>
</organism>
<dbReference type="RefSeq" id="WP_089410945.1">
    <property type="nucleotide sequence ID" value="NZ_FZQA01000001.1"/>
</dbReference>
<dbReference type="OrthoDB" id="7056813at2"/>
<dbReference type="AlphaFoldDB" id="A0A239PJI3"/>
<evidence type="ECO:0000256" key="5">
    <source>
        <dbReference type="SAM" id="MobiDB-lite"/>
    </source>
</evidence>
<evidence type="ECO:0000256" key="3">
    <source>
        <dbReference type="ARBA" id="ARBA00023163"/>
    </source>
</evidence>
<dbReference type="InterPro" id="IPR036271">
    <property type="entry name" value="Tet_transcr_reg_TetR-rel_C_sf"/>
</dbReference>
<feature type="DNA-binding region" description="H-T-H motif" evidence="4">
    <location>
        <begin position="56"/>
        <end position="75"/>
    </location>
</feature>
<gene>
    <name evidence="7" type="ORF">SAMN06297382_0447</name>
</gene>
<dbReference type="Pfam" id="PF00440">
    <property type="entry name" value="TetR_N"/>
    <property type="match status" value="1"/>
</dbReference>
<keyword evidence="1" id="KW-0805">Transcription regulation</keyword>
<keyword evidence="8" id="KW-1185">Reference proteome</keyword>
<sequence length="229" mass="24750">MPTANATRGAKKRKPGRRAREPAAKRARAYHHGDLRRALLAAGETELAEKGLEGFTLRGCARRAGVSHAAPAHHFRDARALLTALATEGFRRFAANMRTRMKAAGRDPRARLAASGLGYLDFALDSPALFRLMFASDYPDRDDEALQQAGEESFAILLDAVKEARGRDPRADADAMTDAVAAWSLVHGLANLLLAGRLPPIAELAPAEKEKAIRSVIDRLVVTGHSAQE</sequence>
<reference evidence="7 8" key="1">
    <citation type="submission" date="2017-07" db="EMBL/GenBank/DDBJ databases">
        <authorList>
            <person name="Sun Z.S."/>
            <person name="Albrecht U."/>
            <person name="Echele G."/>
            <person name="Lee C.C."/>
        </authorList>
    </citation>
    <scope>NUCLEOTIDE SEQUENCE [LARGE SCALE GENOMIC DNA]</scope>
    <source>
        <strain evidence="7 8">CGMCC 1.12710</strain>
    </source>
</reference>
<evidence type="ECO:0000256" key="1">
    <source>
        <dbReference type="ARBA" id="ARBA00023015"/>
    </source>
</evidence>
<dbReference type="Gene3D" id="1.10.357.10">
    <property type="entry name" value="Tetracycline Repressor, domain 2"/>
    <property type="match status" value="1"/>
</dbReference>
<evidence type="ECO:0000313" key="7">
    <source>
        <dbReference type="EMBL" id="SNT67952.1"/>
    </source>
</evidence>
<feature type="region of interest" description="Disordered" evidence="5">
    <location>
        <begin position="1"/>
        <end position="28"/>
    </location>
</feature>
<accession>A0A239PJI3</accession>
<keyword evidence="2 4" id="KW-0238">DNA-binding</keyword>
<evidence type="ECO:0000259" key="6">
    <source>
        <dbReference type="PROSITE" id="PS50977"/>
    </source>
</evidence>
<dbReference type="SUPFAM" id="SSF46689">
    <property type="entry name" value="Homeodomain-like"/>
    <property type="match status" value="1"/>
</dbReference>
<dbReference type="SUPFAM" id="SSF48498">
    <property type="entry name" value="Tetracyclin repressor-like, C-terminal domain"/>
    <property type="match status" value="1"/>
</dbReference>
<protein>
    <submittedName>
        <fullName evidence="7">Transcriptional regulator, TetR family</fullName>
    </submittedName>
</protein>
<dbReference type="InterPro" id="IPR009057">
    <property type="entry name" value="Homeodomain-like_sf"/>
</dbReference>
<dbReference type="Proteomes" id="UP000198346">
    <property type="component" value="Unassembled WGS sequence"/>
</dbReference>
<dbReference type="EMBL" id="FZQA01000001">
    <property type="protein sequence ID" value="SNT67952.1"/>
    <property type="molecule type" value="Genomic_DNA"/>
</dbReference>
<feature type="domain" description="HTH tetR-type" evidence="6">
    <location>
        <begin position="33"/>
        <end position="93"/>
    </location>
</feature>
<dbReference type="PANTHER" id="PTHR30055:SF234">
    <property type="entry name" value="HTH-TYPE TRANSCRIPTIONAL REGULATOR BETI"/>
    <property type="match status" value="1"/>
</dbReference>
<dbReference type="PANTHER" id="PTHR30055">
    <property type="entry name" value="HTH-TYPE TRANSCRIPTIONAL REGULATOR RUTR"/>
    <property type="match status" value="1"/>
</dbReference>